<reference evidence="3 4" key="1">
    <citation type="submission" date="2021-07" db="EMBL/GenBank/DDBJ databases">
        <title>Paraburkholderia edwinii protects Aspergillus sp. from phenazines by acting as a toxin sponge.</title>
        <authorList>
            <person name="Dahlstrom K.M."/>
            <person name="Newman D.K."/>
        </authorList>
    </citation>
    <scope>NUCLEOTIDE SEQUENCE [LARGE SCALE GENOMIC DNA]</scope>
    <source>
        <strain evidence="3 4">Pe01</strain>
    </source>
</reference>
<evidence type="ECO:0000256" key="1">
    <source>
        <dbReference type="SAM" id="MobiDB-lite"/>
    </source>
</evidence>
<sequence>MENNTRILLKDFASYFEANPGVDAIDPAGFRTYFALKHPKLKPDVLSVYTKQIKELAKAPEPGVADGLRERLASVRTAARLQKALEEWDGGEGDLTSALRTINDDHETWLMKRKQHPLVKDRIEDILHEDAEDIGFHWRLTCLNESMRPLRSGDFGIVAARVDTGKSSWFASELSYMAPQVDQLFPDEDRSIIVFNNEGPGKRLKHRLYNAALEANTKQLVQYSKEGTIYERYVKAQGGRDVFRILNVHDYTMAELEDIVKDLNPAIVVIDMLDNVQADRQATNGGTRTDQILEWLYQRARIWAVKYDCAVIATSQLNGDADGQIYPTLAMLANSRTGKAGAADFVLMIGRSASPDLQNSRFISLPKNKKRRDGGPQDPRSEVSFDTARSLFKDPE</sequence>
<dbReference type="Proteomes" id="UP000826462">
    <property type="component" value="Chromosome 1"/>
</dbReference>
<evidence type="ECO:0000259" key="2">
    <source>
        <dbReference type="Pfam" id="PF03796"/>
    </source>
</evidence>
<keyword evidence="4" id="KW-1185">Reference proteome</keyword>
<feature type="region of interest" description="Disordered" evidence="1">
    <location>
        <begin position="363"/>
        <end position="396"/>
    </location>
</feature>
<dbReference type="InterPro" id="IPR007694">
    <property type="entry name" value="DNA_helicase_DnaB-like_C"/>
</dbReference>
<accession>A0ABX8UQG3</accession>
<dbReference type="InterPro" id="IPR027417">
    <property type="entry name" value="P-loop_NTPase"/>
</dbReference>
<dbReference type="SUPFAM" id="SSF52540">
    <property type="entry name" value="P-loop containing nucleoside triphosphate hydrolases"/>
    <property type="match status" value="1"/>
</dbReference>
<dbReference type="EMBL" id="CP080095">
    <property type="protein sequence ID" value="QYD70861.1"/>
    <property type="molecule type" value="Genomic_DNA"/>
</dbReference>
<name>A0ABX8UQG3_9BURK</name>
<organism evidence="3 4">
    <name type="scientific">Paraburkholderia edwinii</name>
    <dbReference type="NCBI Taxonomy" id="2861782"/>
    <lineage>
        <taxon>Bacteria</taxon>
        <taxon>Pseudomonadati</taxon>
        <taxon>Pseudomonadota</taxon>
        <taxon>Betaproteobacteria</taxon>
        <taxon>Burkholderiales</taxon>
        <taxon>Burkholderiaceae</taxon>
        <taxon>Paraburkholderia</taxon>
    </lineage>
</organism>
<evidence type="ECO:0000313" key="3">
    <source>
        <dbReference type="EMBL" id="QYD70861.1"/>
    </source>
</evidence>
<proteinExistence type="predicted"/>
<dbReference type="Gene3D" id="3.40.50.300">
    <property type="entry name" value="P-loop containing nucleotide triphosphate hydrolases"/>
    <property type="match status" value="1"/>
</dbReference>
<dbReference type="Pfam" id="PF03796">
    <property type="entry name" value="DnaB_C"/>
    <property type="match status" value="1"/>
</dbReference>
<feature type="compositionally biased region" description="Basic and acidic residues" evidence="1">
    <location>
        <begin position="373"/>
        <end position="383"/>
    </location>
</feature>
<protein>
    <submittedName>
        <fullName evidence="3">AAA family ATPase</fullName>
    </submittedName>
</protein>
<evidence type="ECO:0000313" key="4">
    <source>
        <dbReference type="Proteomes" id="UP000826462"/>
    </source>
</evidence>
<feature type="domain" description="SF4 helicase" evidence="2">
    <location>
        <begin position="140"/>
        <end position="358"/>
    </location>
</feature>
<gene>
    <name evidence="3" type="ORF">KZJ38_07440</name>
</gene>